<keyword evidence="2" id="KW-1185">Reference proteome</keyword>
<comment type="caution">
    <text evidence="1">The sequence shown here is derived from an EMBL/GenBank/DDBJ whole genome shotgun (WGS) entry which is preliminary data.</text>
</comment>
<accession>A0A9D4C561</accession>
<dbReference type="AlphaFoldDB" id="A0A9D4C561"/>
<organism evidence="1 2">
    <name type="scientific">Dreissena polymorpha</name>
    <name type="common">Zebra mussel</name>
    <name type="synonym">Mytilus polymorpha</name>
    <dbReference type="NCBI Taxonomy" id="45954"/>
    <lineage>
        <taxon>Eukaryota</taxon>
        <taxon>Metazoa</taxon>
        <taxon>Spiralia</taxon>
        <taxon>Lophotrochozoa</taxon>
        <taxon>Mollusca</taxon>
        <taxon>Bivalvia</taxon>
        <taxon>Autobranchia</taxon>
        <taxon>Heteroconchia</taxon>
        <taxon>Euheterodonta</taxon>
        <taxon>Imparidentia</taxon>
        <taxon>Neoheterodontei</taxon>
        <taxon>Myida</taxon>
        <taxon>Dreissenoidea</taxon>
        <taxon>Dreissenidae</taxon>
        <taxon>Dreissena</taxon>
    </lineage>
</organism>
<protein>
    <submittedName>
        <fullName evidence="1">Uncharacterized protein</fullName>
    </submittedName>
</protein>
<reference evidence="1" key="2">
    <citation type="submission" date="2020-11" db="EMBL/GenBank/DDBJ databases">
        <authorList>
            <person name="McCartney M.A."/>
            <person name="Auch B."/>
            <person name="Kono T."/>
            <person name="Mallez S."/>
            <person name="Becker A."/>
            <person name="Gohl D.M."/>
            <person name="Silverstein K.A.T."/>
            <person name="Koren S."/>
            <person name="Bechman K.B."/>
            <person name="Herman A."/>
            <person name="Abrahante J.E."/>
            <person name="Garbe J."/>
        </authorList>
    </citation>
    <scope>NUCLEOTIDE SEQUENCE</scope>
    <source>
        <strain evidence="1">Duluth1</strain>
        <tissue evidence="1">Whole animal</tissue>
    </source>
</reference>
<sequence length="70" mass="8021">MFTDDKLVYGSYICEIVLREDDTHLGRTLPLQGLSLLWCTTVAFFVQLDVKVDLGEFRCYKIGTIVSLFN</sequence>
<proteinExistence type="predicted"/>
<reference evidence="1" key="1">
    <citation type="journal article" date="2019" name="bioRxiv">
        <title>The Genome of the Zebra Mussel, Dreissena polymorpha: A Resource for Invasive Species Research.</title>
        <authorList>
            <person name="McCartney M.A."/>
            <person name="Auch B."/>
            <person name="Kono T."/>
            <person name="Mallez S."/>
            <person name="Zhang Y."/>
            <person name="Obille A."/>
            <person name="Becker A."/>
            <person name="Abrahante J.E."/>
            <person name="Garbe J."/>
            <person name="Badalamenti J.P."/>
            <person name="Herman A."/>
            <person name="Mangelson H."/>
            <person name="Liachko I."/>
            <person name="Sullivan S."/>
            <person name="Sone E.D."/>
            <person name="Koren S."/>
            <person name="Silverstein K.A.T."/>
            <person name="Beckman K.B."/>
            <person name="Gohl D.M."/>
        </authorList>
    </citation>
    <scope>NUCLEOTIDE SEQUENCE</scope>
    <source>
        <strain evidence="1">Duluth1</strain>
        <tissue evidence="1">Whole animal</tissue>
    </source>
</reference>
<evidence type="ECO:0000313" key="2">
    <source>
        <dbReference type="Proteomes" id="UP000828390"/>
    </source>
</evidence>
<dbReference type="EMBL" id="JAIWYP010000013">
    <property type="protein sequence ID" value="KAH3717339.1"/>
    <property type="molecule type" value="Genomic_DNA"/>
</dbReference>
<gene>
    <name evidence="1" type="ORF">DPMN_060123</name>
</gene>
<evidence type="ECO:0000313" key="1">
    <source>
        <dbReference type="EMBL" id="KAH3717339.1"/>
    </source>
</evidence>
<dbReference type="Proteomes" id="UP000828390">
    <property type="component" value="Unassembled WGS sequence"/>
</dbReference>
<name>A0A9D4C561_DREPO</name>